<sequence>MAQTEAAAGEPRGAKAALSRIFKAEELGILLVLIGLVVIVALIKPVFVSQANLINILRAAAFPFIIAIAMTYVFIGGQFDLSVGPIVALGGVASGMMVIHGGVPVPLAVIGTLILGAGIGFTSGFLVAVFAIPALIVTLGMLYAVRGVVLILTKGQPVYPLPPEFTIMGQGTLGPLPYPVVIGIVLAIFAHLVLKHTTYGRNVFAMGGNKETARLAGVRITRLTISVFMLTGMAAALAGMLSAARFSSATSNAGTGMELLVIASVIIGGTSLFGGAGSILGTAIGTLMMTVIKNAMVILRIDVYWQDLVVGIVIIAAVGLDQLRRRRVGL</sequence>
<comment type="caution">
    <text evidence="7">The sequence shown here is derived from an EMBL/GenBank/DDBJ whole genome shotgun (WGS) entry which is preliminary data.</text>
</comment>
<organism evidence="7 8">
    <name type="scientific">Actibacterium mucosum KCTC 23349</name>
    <dbReference type="NCBI Taxonomy" id="1454373"/>
    <lineage>
        <taxon>Bacteria</taxon>
        <taxon>Pseudomonadati</taxon>
        <taxon>Pseudomonadota</taxon>
        <taxon>Alphaproteobacteria</taxon>
        <taxon>Rhodobacterales</taxon>
        <taxon>Roseobacteraceae</taxon>
        <taxon>Actibacterium</taxon>
    </lineage>
</organism>
<evidence type="ECO:0000313" key="8">
    <source>
        <dbReference type="Proteomes" id="UP000026249"/>
    </source>
</evidence>
<reference evidence="7 8" key="1">
    <citation type="submission" date="2014-03" db="EMBL/GenBank/DDBJ databases">
        <title>Draft Genome Sequence of Actibacterium mucosum KCTC 23349, a Marine Alphaproteobacterium with Complex Ionic Requirements Isolated from Mediterranean Seawater at Malvarrosa Beach, Valencia, Spain.</title>
        <authorList>
            <person name="Arahal D.R."/>
            <person name="Shao Z."/>
            <person name="Lai Q."/>
            <person name="Pujalte M.J."/>
        </authorList>
    </citation>
    <scope>NUCLEOTIDE SEQUENCE [LARGE SCALE GENOMIC DNA]</scope>
    <source>
        <strain evidence="7 8">KCTC 23349</strain>
    </source>
</reference>
<feature type="transmembrane region" description="Helical" evidence="6">
    <location>
        <begin position="303"/>
        <end position="320"/>
    </location>
</feature>
<protein>
    <recommendedName>
        <fullName evidence="9">ABC transporter permease</fullName>
    </recommendedName>
</protein>
<dbReference type="EMBL" id="JFKE01000004">
    <property type="protein sequence ID" value="KAJ55451.1"/>
    <property type="molecule type" value="Genomic_DNA"/>
</dbReference>
<keyword evidence="4 6" id="KW-1133">Transmembrane helix</keyword>
<feature type="transmembrane region" description="Helical" evidence="6">
    <location>
        <begin position="125"/>
        <end position="152"/>
    </location>
</feature>
<keyword evidence="5 6" id="KW-0472">Membrane</keyword>
<feature type="transmembrane region" description="Helical" evidence="6">
    <location>
        <begin position="225"/>
        <end position="247"/>
    </location>
</feature>
<dbReference type="AlphaFoldDB" id="A0A037ZKX3"/>
<evidence type="ECO:0000256" key="5">
    <source>
        <dbReference type="ARBA" id="ARBA00023136"/>
    </source>
</evidence>
<name>A0A037ZKX3_9RHOB</name>
<accession>A0A037ZKX3</accession>
<keyword evidence="2" id="KW-1003">Cell membrane</keyword>
<evidence type="ECO:0000256" key="1">
    <source>
        <dbReference type="ARBA" id="ARBA00004651"/>
    </source>
</evidence>
<feature type="transmembrane region" description="Helical" evidence="6">
    <location>
        <begin position="86"/>
        <end position="119"/>
    </location>
</feature>
<dbReference type="OrthoDB" id="5422926at2"/>
<dbReference type="InterPro" id="IPR001851">
    <property type="entry name" value="ABC_transp_permease"/>
</dbReference>
<proteinExistence type="predicted"/>
<dbReference type="Proteomes" id="UP000026249">
    <property type="component" value="Unassembled WGS sequence"/>
</dbReference>
<gene>
    <name evidence="7" type="ORF">ACMU_12195</name>
</gene>
<keyword evidence="3 6" id="KW-0812">Transmembrane</keyword>
<evidence type="ECO:0008006" key="9">
    <source>
        <dbReference type="Google" id="ProtNLM"/>
    </source>
</evidence>
<dbReference type="CDD" id="cd06579">
    <property type="entry name" value="TM_PBP1_transp_AraH_like"/>
    <property type="match status" value="1"/>
</dbReference>
<evidence type="ECO:0000313" key="7">
    <source>
        <dbReference type="EMBL" id="KAJ55451.1"/>
    </source>
</evidence>
<dbReference type="RefSeq" id="WP_035259252.1">
    <property type="nucleotide sequence ID" value="NZ_JFKE01000004.1"/>
</dbReference>
<dbReference type="GO" id="GO:0005886">
    <property type="term" value="C:plasma membrane"/>
    <property type="evidence" value="ECO:0007669"/>
    <property type="project" value="UniProtKB-SubCell"/>
</dbReference>
<feature type="transmembrane region" description="Helical" evidence="6">
    <location>
        <begin position="259"/>
        <end position="283"/>
    </location>
</feature>
<evidence type="ECO:0000256" key="2">
    <source>
        <dbReference type="ARBA" id="ARBA00022475"/>
    </source>
</evidence>
<keyword evidence="8" id="KW-1185">Reference proteome</keyword>
<dbReference type="Pfam" id="PF02653">
    <property type="entry name" value="BPD_transp_2"/>
    <property type="match status" value="1"/>
</dbReference>
<dbReference type="GO" id="GO:0022857">
    <property type="term" value="F:transmembrane transporter activity"/>
    <property type="evidence" value="ECO:0007669"/>
    <property type="project" value="InterPro"/>
</dbReference>
<evidence type="ECO:0000256" key="4">
    <source>
        <dbReference type="ARBA" id="ARBA00022989"/>
    </source>
</evidence>
<comment type="subcellular location">
    <subcellularLocation>
        <location evidence="1">Cell membrane</location>
        <topology evidence="1">Multi-pass membrane protein</topology>
    </subcellularLocation>
</comment>
<feature type="transmembrane region" description="Helical" evidence="6">
    <location>
        <begin position="173"/>
        <end position="194"/>
    </location>
</feature>
<feature type="transmembrane region" description="Helical" evidence="6">
    <location>
        <begin position="53"/>
        <end position="74"/>
    </location>
</feature>
<dbReference type="PANTHER" id="PTHR32196">
    <property type="entry name" value="ABC TRANSPORTER PERMEASE PROTEIN YPHD-RELATED-RELATED"/>
    <property type="match status" value="1"/>
</dbReference>
<evidence type="ECO:0000256" key="6">
    <source>
        <dbReference type="SAM" id="Phobius"/>
    </source>
</evidence>
<feature type="transmembrane region" description="Helical" evidence="6">
    <location>
        <begin position="27"/>
        <end position="47"/>
    </location>
</feature>
<dbReference type="STRING" id="1454373.ACMU_12195"/>
<evidence type="ECO:0000256" key="3">
    <source>
        <dbReference type="ARBA" id="ARBA00022692"/>
    </source>
</evidence>